<keyword evidence="3" id="KW-1185">Reference proteome</keyword>
<comment type="caution">
    <text evidence="2">The sequence shown here is derived from an EMBL/GenBank/DDBJ whole genome shotgun (WGS) entry which is preliminary data.</text>
</comment>
<evidence type="ECO:0000313" key="2">
    <source>
        <dbReference type="EMBL" id="CAK0801948.1"/>
    </source>
</evidence>
<protein>
    <submittedName>
        <fullName evidence="2">Uncharacterized protein</fullName>
    </submittedName>
</protein>
<dbReference type="EMBL" id="CAUYUJ010002690">
    <property type="protein sequence ID" value="CAK0801948.1"/>
    <property type="molecule type" value="Genomic_DNA"/>
</dbReference>
<gene>
    <name evidence="2" type="ORF">PCOR1329_LOCUS9622</name>
</gene>
<evidence type="ECO:0000256" key="1">
    <source>
        <dbReference type="SAM" id="MobiDB-lite"/>
    </source>
</evidence>
<proteinExistence type="predicted"/>
<sequence length="109" mass="11582">AAGNVTHLVDGGDVGAYLGKKLVASLGRAVRLRSLLFLELFGGCGRVAASAQAMGYAALSLDINASPLENHLTPALQDPRLDRRRGHRRRVARHTVQYVDPRAASPAAN</sequence>
<name>A0ABN9Q823_9DINO</name>
<feature type="region of interest" description="Disordered" evidence="1">
    <location>
        <begin position="81"/>
        <end position="109"/>
    </location>
</feature>
<reference evidence="2" key="1">
    <citation type="submission" date="2023-10" db="EMBL/GenBank/DDBJ databases">
        <authorList>
            <person name="Chen Y."/>
            <person name="Shah S."/>
            <person name="Dougan E. K."/>
            <person name="Thang M."/>
            <person name="Chan C."/>
        </authorList>
    </citation>
    <scope>NUCLEOTIDE SEQUENCE [LARGE SCALE GENOMIC DNA]</scope>
</reference>
<dbReference type="Proteomes" id="UP001189429">
    <property type="component" value="Unassembled WGS sequence"/>
</dbReference>
<evidence type="ECO:0000313" key="3">
    <source>
        <dbReference type="Proteomes" id="UP001189429"/>
    </source>
</evidence>
<feature type="non-terminal residue" evidence="2">
    <location>
        <position position="1"/>
    </location>
</feature>
<feature type="compositionally biased region" description="Basic residues" evidence="1">
    <location>
        <begin position="82"/>
        <end position="93"/>
    </location>
</feature>
<accession>A0ABN9Q823</accession>
<organism evidence="2 3">
    <name type="scientific">Prorocentrum cordatum</name>
    <dbReference type="NCBI Taxonomy" id="2364126"/>
    <lineage>
        <taxon>Eukaryota</taxon>
        <taxon>Sar</taxon>
        <taxon>Alveolata</taxon>
        <taxon>Dinophyceae</taxon>
        <taxon>Prorocentrales</taxon>
        <taxon>Prorocentraceae</taxon>
        <taxon>Prorocentrum</taxon>
    </lineage>
</organism>